<dbReference type="Gene3D" id="2.60.40.790">
    <property type="match status" value="1"/>
</dbReference>
<dbReference type="KEGG" id="aqu:105312031"/>
<dbReference type="STRING" id="400682.A0A1X7VA85"/>
<accession>A0A1X7VA85</accession>
<dbReference type="GO" id="GO:0031625">
    <property type="term" value="F:ubiquitin protein ligase binding"/>
    <property type="evidence" value="ECO:0007669"/>
    <property type="project" value="InterPro"/>
</dbReference>
<name>A0A1X7VA85_AMPQE</name>
<dbReference type="InParanoid" id="A0A1X7VA85"/>
<dbReference type="InterPro" id="IPR007699">
    <property type="entry name" value="SGS_dom"/>
</dbReference>
<dbReference type="PANTHER" id="PTHR13164">
    <property type="entry name" value="CALICYLIN BINDING PROTEIN"/>
    <property type="match status" value="1"/>
</dbReference>
<organism evidence="4">
    <name type="scientific">Amphimedon queenslandica</name>
    <name type="common">Sponge</name>
    <dbReference type="NCBI Taxonomy" id="400682"/>
    <lineage>
        <taxon>Eukaryota</taxon>
        <taxon>Metazoa</taxon>
        <taxon>Porifera</taxon>
        <taxon>Demospongiae</taxon>
        <taxon>Heteroscleromorpha</taxon>
        <taxon>Haplosclerida</taxon>
        <taxon>Niphatidae</taxon>
        <taxon>Amphimedon</taxon>
    </lineage>
</organism>
<dbReference type="InterPro" id="IPR052289">
    <property type="entry name" value="Calcyclin-binding_UBL-bridge"/>
</dbReference>
<reference evidence="4" key="2">
    <citation type="submission" date="2017-05" db="UniProtKB">
        <authorList>
            <consortium name="EnsemblMetazoa"/>
        </authorList>
    </citation>
    <scope>IDENTIFICATION</scope>
</reference>
<dbReference type="EnsemblMetazoa" id="XM_011404347.2">
    <property type="protein sequence ID" value="XP_011402649.1"/>
    <property type="gene ID" value="LOC105312031"/>
</dbReference>
<dbReference type="InterPro" id="IPR008978">
    <property type="entry name" value="HSP20-like_chaperone"/>
</dbReference>
<feature type="region of interest" description="Disordered" evidence="1">
    <location>
        <begin position="168"/>
        <end position="190"/>
    </location>
</feature>
<dbReference type="GO" id="GO:0015631">
    <property type="term" value="F:tubulin binding"/>
    <property type="evidence" value="ECO:0007669"/>
    <property type="project" value="InterPro"/>
</dbReference>
<gene>
    <name evidence="4" type="primary">105312031</name>
</gene>
<dbReference type="SUPFAM" id="SSF49764">
    <property type="entry name" value="HSP20-like chaperones"/>
    <property type="match status" value="1"/>
</dbReference>
<evidence type="ECO:0000256" key="1">
    <source>
        <dbReference type="SAM" id="MobiDB-lite"/>
    </source>
</evidence>
<dbReference type="GO" id="GO:0005634">
    <property type="term" value="C:nucleus"/>
    <property type="evidence" value="ECO:0007669"/>
    <property type="project" value="TreeGrafter"/>
</dbReference>
<keyword evidence="5" id="KW-1185">Reference proteome</keyword>
<evidence type="ECO:0000313" key="5">
    <source>
        <dbReference type="Proteomes" id="UP000007879"/>
    </source>
</evidence>
<dbReference type="AlphaFoldDB" id="A0A1X7VA85"/>
<protein>
    <recommendedName>
        <fullName evidence="6">Calcyclin-binding protein</fullName>
    </recommendedName>
</protein>
<evidence type="ECO:0000259" key="2">
    <source>
        <dbReference type="PROSITE" id="PS51048"/>
    </source>
</evidence>
<proteinExistence type="predicted"/>
<dbReference type="PROSITE" id="PS51203">
    <property type="entry name" value="CS"/>
    <property type="match status" value="1"/>
</dbReference>
<dbReference type="PANTHER" id="PTHR13164:SF3">
    <property type="entry name" value="CALCYCLIN-BINDING PROTEIN"/>
    <property type="match status" value="1"/>
</dbReference>
<dbReference type="Proteomes" id="UP000007879">
    <property type="component" value="Unassembled WGS sequence"/>
</dbReference>
<feature type="domain" description="SGS" evidence="2">
    <location>
        <begin position="148"/>
        <end position="227"/>
    </location>
</feature>
<dbReference type="eggNOG" id="KOG3260">
    <property type="taxonomic scope" value="Eukaryota"/>
</dbReference>
<dbReference type="CDD" id="cd06468">
    <property type="entry name" value="p23_CacyBP"/>
    <property type="match status" value="1"/>
</dbReference>
<dbReference type="EnsemblMetazoa" id="Aqu2.1.37215_001">
    <property type="protein sequence ID" value="Aqu2.1.37215_001"/>
    <property type="gene ID" value="Aqu2.1.37215"/>
</dbReference>
<dbReference type="PROSITE" id="PS51048">
    <property type="entry name" value="SGS"/>
    <property type="match status" value="1"/>
</dbReference>
<feature type="compositionally biased region" description="Basic and acidic residues" evidence="1">
    <location>
        <begin position="168"/>
        <end position="186"/>
    </location>
</feature>
<sequence length="227" mass="25573">MEMEVDDSVPMSHVEELKYLLTLAKHPETISLLNNALKKSSNEQNGEEIKEVSMKPLTTTHKKQLLTSTKITSYGWDQSDKFVKIYITDVKGIDNVGADNVKANFTDKSFTVELINVGGRNYSLVINGLLNPIDPEKSTVKVKSGMVTVSLRKASAENWSVLTAREKKLKEAREPKPSKPDEKEDPGAGLMKMMQKLYDEGDDDMKRTIKKAWHDSQEKRAKGEEIM</sequence>
<dbReference type="InterPro" id="IPR037893">
    <property type="entry name" value="CS_CacyBP"/>
</dbReference>
<feature type="domain" description="CS" evidence="3">
    <location>
        <begin position="69"/>
        <end position="163"/>
    </location>
</feature>
<dbReference type="OMA" id="KNTRWDY"/>
<dbReference type="FunFam" id="2.60.40.790:FF:000006">
    <property type="entry name" value="calcyclin-binding protein-like"/>
    <property type="match status" value="1"/>
</dbReference>
<dbReference type="GO" id="GO:0044548">
    <property type="term" value="F:S100 protein binding"/>
    <property type="evidence" value="ECO:0007669"/>
    <property type="project" value="InterPro"/>
</dbReference>
<dbReference type="InterPro" id="IPR007052">
    <property type="entry name" value="CS_dom"/>
</dbReference>
<evidence type="ECO:0000313" key="4">
    <source>
        <dbReference type="EnsemblMetazoa" id="Aqu2.1.37215_001"/>
    </source>
</evidence>
<evidence type="ECO:0008006" key="6">
    <source>
        <dbReference type="Google" id="ProtNLM"/>
    </source>
</evidence>
<dbReference type="OrthoDB" id="164025at2759"/>
<evidence type="ECO:0000259" key="3">
    <source>
        <dbReference type="PROSITE" id="PS51203"/>
    </source>
</evidence>
<dbReference type="Pfam" id="PF04969">
    <property type="entry name" value="CS"/>
    <property type="match status" value="1"/>
</dbReference>
<reference evidence="5" key="1">
    <citation type="journal article" date="2010" name="Nature">
        <title>The Amphimedon queenslandica genome and the evolution of animal complexity.</title>
        <authorList>
            <person name="Srivastava M."/>
            <person name="Simakov O."/>
            <person name="Chapman J."/>
            <person name="Fahey B."/>
            <person name="Gauthier M.E."/>
            <person name="Mitros T."/>
            <person name="Richards G.S."/>
            <person name="Conaco C."/>
            <person name="Dacre M."/>
            <person name="Hellsten U."/>
            <person name="Larroux C."/>
            <person name="Putnam N.H."/>
            <person name="Stanke M."/>
            <person name="Adamska M."/>
            <person name="Darling A."/>
            <person name="Degnan S.M."/>
            <person name="Oakley T.H."/>
            <person name="Plachetzki D.C."/>
            <person name="Zhai Y."/>
            <person name="Adamski M."/>
            <person name="Calcino A."/>
            <person name="Cummins S.F."/>
            <person name="Goodstein D.M."/>
            <person name="Harris C."/>
            <person name="Jackson D.J."/>
            <person name="Leys S.P."/>
            <person name="Shu S."/>
            <person name="Woodcroft B.J."/>
            <person name="Vervoort M."/>
            <person name="Kosik K.S."/>
            <person name="Manning G."/>
            <person name="Degnan B.M."/>
            <person name="Rokhsar D.S."/>
        </authorList>
    </citation>
    <scope>NUCLEOTIDE SEQUENCE [LARGE SCALE GENOMIC DNA]</scope>
</reference>